<feature type="transmembrane region" description="Helical" evidence="7">
    <location>
        <begin position="109"/>
        <end position="131"/>
    </location>
</feature>
<dbReference type="AlphaFoldDB" id="A0A545UGI3"/>
<name>A0A545UGI3_9GAMM</name>
<keyword evidence="5 7" id="KW-1133">Transmembrane helix</keyword>
<dbReference type="SUPFAM" id="SSF103473">
    <property type="entry name" value="MFS general substrate transporter"/>
    <property type="match status" value="1"/>
</dbReference>
<evidence type="ECO:0000256" key="5">
    <source>
        <dbReference type="ARBA" id="ARBA00022989"/>
    </source>
</evidence>
<feature type="transmembrane region" description="Helical" evidence="7">
    <location>
        <begin position="379"/>
        <end position="399"/>
    </location>
</feature>
<keyword evidence="2" id="KW-0813">Transport</keyword>
<feature type="transmembrane region" description="Helical" evidence="7">
    <location>
        <begin position="85"/>
        <end position="103"/>
    </location>
</feature>
<accession>A0A545UGI3</accession>
<keyword evidence="4 7" id="KW-0812">Transmembrane</keyword>
<protein>
    <submittedName>
        <fullName evidence="9">MFS transporter</fullName>
    </submittedName>
</protein>
<dbReference type="InterPro" id="IPR036259">
    <property type="entry name" value="MFS_trans_sf"/>
</dbReference>
<dbReference type="Proteomes" id="UP000315439">
    <property type="component" value="Unassembled WGS sequence"/>
</dbReference>
<dbReference type="InterPro" id="IPR050171">
    <property type="entry name" value="MFS_Transporters"/>
</dbReference>
<dbReference type="Pfam" id="PF07690">
    <property type="entry name" value="MFS_1"/>
    <property type="match status" value="1"/>
</dbReference>
<comment type="subcellular location">
    <subcellularLocation>
        <location evidence="1">Cell membrane</location>
        <topology evidence="1">Multi-pass membrane protein</topology>
    </subcellularLocation>
</comment>
<feature type="transmembrane region" description="Helical" evidence="7">
    <location>
        <begin position="287"/>
        <end position="305"/>
    </location>
</feature>
<keyword evidence="10" id="KW-1185">Reference proteome</keyword>
<dbReference type="PROSITE" id="PS50850">
    <property type="entry name" value="MFS"/>
    <property type="match status" value="1"/>
</dbReference>
<dbReference type="EMBL" id="VIKS01000004">
    <property type="protein sequence ID" value="TQV88579.1"/>
    <property type="molecule type" value="Genomic_DNA"/>
</dbReference>
<organism evidence="9 10">
    <name type="scientific">Aliikangiella coralliicola</name>
    <dbReference type="NCBI Taxonomy" id="2592383"/>
    <lineage>
        <taxon>Bacteria</taxon>
        <taxon>Pseudomonadati</taxon>
        <taxon>Pseudomonadota</taxon>
        <taxon>Gammaproteobacteria</taxon>
        <taxon>Oceanospirillales</taxon>
        <taxon>Pleioneaceae</taxon>
        <taxon>Aliikangiella</taxon>
    </lineage>
</organism>
<evidence type="ECO:0000256" key="1">
    <source>
        <dbReference type="ARBA" id="ARBA00004651"/>
    </source>
</evidence>
<evidence type="ECO:0000256" key="2">
    <source>
        <dbReference type="ARBA" id="ARBA00022448"/>
    </source>
</evidence>
<reference evidence="9 10" key="1">
    <citation type="submission" date="2019-07" db="EMBL/GenBank/DDBJ databases">
        <title>Draft genome for Aliikangiella sp. M105.</title>
        <authorList>
            <person name="Wang G."/>
        </authorList>
    </citation>
    <scope>NUCLEOTIDE SEQUENCE [LARGE SCALE GENOMIC DNA]</scope>
    <source>
        <strain evidence="9 10">M105</strain>
    </source>
</reference>
<dbReference type="OrthoDB" id="146345at2"/>
<dbReference type="InterPro" id="IPR011701">
    <property type="entry name" value="MFS"/>
</dbReference>
<evidence type="ECO:0000256" key="7">
    <source>
        <dbReference type="SAM" id="Phobius"/>
    </source>
</evidence>
<feature type="domain" description="Major facilitator superfamily (MFS) profile" evidence="8">
    <location>
        <begin position="18"/>
        <end position="403"/>
    </location>
</feature>
<dbReference type="GO" id="GO:0005886">
    <property type="term" value="C:plasma membrane"/>
    <property type="evidence" value="ECO:0007669"/>
    <property type="project" value="UniProtKB-SubCell"/>
</dbReference>
<evidence type="ECO:0000313" key="10">
    <source>
        <dbReference type="Proteomes" id="UP000315439"/>
    </source>
</evidence>
<feature type="transmembrane region" description="Helical" evidence="7">
    <location>
        <begin position="22"/>
        <end position="42"/>
    </location>
</feature>
<dbReference type="RefSeq" id="WP_142893087.1">
    <property type="nucleotide sequence ID" value="NZ_ML660162.1"/>
</dbReference>
<evidence type="ECO:0000259" key="8">
    <source>
        <dbReference type="PROSITE" id="PS50850"/>
    </source>
</evidence>
<dbReference type="PANTHER" id="PTHR23517:SF2">
    <property type="entry name" value="MULTIDRUG RESISTANCE PROTEIN MDTH"/>
    <property type="match status" value="1"/>
</dbReference>
<feature type="transmembrane region" description="Helical" evidence="7">
    <location>
        <begin position="143"/>
        <end position="164"/>
    </location>
</feature>
<feature type="transmembrane region" description="Helical" evidence="7">
    <location>
        <begin position="170"/>
        <end position="195"/>
    </location>
</feature>
<evidence type="ECO:0000256" key="3">
    <source>
        <dbReference type="ARBA" id="ARBA00022475"/>
    </source>
</evidence>
<proteinExistence type="predicted"/>
<sequence length="404" mass="43856">MITAENSISLSENKRRLALRSLLVYTFIMVIGFSMLMPLVAVHFVNNIGLTATLVGAALAVRQLTQQGLTVFGGALSDRFGARKMICFGVLLRALGFASLAFADQPTMLFIALIISALGGALFEAPYQASIAALTEDDNRDNYYLMSNFIGGIASAVGPLVGILLLKFDFSVVCLCAALCFSINFIIAAIFFPDIRATEHTEESNKKRFGGFDKVFENKVFVLFTALMIGYWFSAMQINISFPLWAEKITGNLDSVGIMFALSAILTVALQYPLVKIFQRKFDTKETFLIGIVMMSLGLACIGFISNYFAFLACVGFYTLGVLLTRPTHQSITADLADKNALGVFMGFSSLGLAVGGGLGSVLGGWLFDLAELNGWSQLPWITFSLVGLMSALGFHFLFKKSSI</sequence>
<keyword evidence="6 7" id="KW-0472">Membrane</keyword>
<evidence type="ECO:0000256" key="4">
    <source>
        <dbReference type="ARBA" id="ARBA00022692"/>
    </source>
</evidence>
<dbReference type="Gene3D" id="1.20.1250.20">
    <property type="entry name" value="MFS general substrate transporter like domains"/>
    <property type="match status" value="1"/>
</dbReference>
<dbReference type="InterPro" id="IPR020846">
    <property type="entry name" value="MFS_dom"/>
</dbReference>
<feature type="transmembrane region" description="Helical" evidence="7">
    <location>
        <begin position="216"/>
        <end position="235"/>
    </location>
</feature>
<evidence type="ECO:0000256" key="6">
    <source>
        <dbReference type="ARBA" id="ARBA00023136"/>
    </source>
</evidence>
<dbReference type="PANTHER" id="PTHR23517">
    <property type="entry name" value="RESISTANCE PROTEIN MDTM, PUTATIVE-RELATED-RELATED"/>
    <property type="match status" value="1"/>
</dbReference>
<keyword evidence="3" id="KW-1003">Cell membrane</keyword>
<dbReference type="GO" id="GO:0022857">
    <property type="term" value="F:transmembrane transporter activity"/>
    <property type="evidence" value="ECO:0007669"/>
    <property type="project" value="InterPro"/>
</dbReference>
<gene>
    <name evidence="9" type="ORF">FLL46_08660</name>
</gene>
<feature type="transmembrane region" description="Helical" evidence="7">
    <location>
        <begin position="255"/>
        <end position="275"/>
    </location>
</feature>
<comment type="caution">
    <text evidence="9">The sequence shown here is derived from an EMBL/GenBank/DDBJ whole genome shotgun (WGS) entry which is preliminary data.</text>
</comment>
<dbReference type="CDD" id="cd17329">
    <property type="entry name" value="MFS_MdtH_MDR_like"/>
    <property type="match status" value="1"/>
</dbReference>
<evidence type="ECO:0000313" key="9">
    <source>
        <dbReference type="EMBL" id="TQV88579.1"/>
    </source>
</evidence>
<feature type="transmembrane region" description="Helical" evidence="7">
    <location>
        <begin position="341"/>
        <end position="367"/>
    </location>
</feature>